<sequence>MGSCLAKPMDGGSSSSNDPYAARSIHQQHKATEVASTAAASTSPASQRPEMLQVDVESPRDGTGTERRRAGSKLLSRMPSLSGAKLTKSRQDAPASAAGSGQDPSQSSQTDTAAPSVDDLVQHISEREPDNSNRRESLFLAAVNQSAADPSPLSYSNSKRKKKANSVVITDTKTKFNSTSTFFVDATVSQPDLDETFKCVALAIYYCMEAGHKVETPHFVDIFDEKKHPLAKGTNFDHYDKLMASEEKIYQFIKTLFVSAALTAECAIITLVYVERLIMSANLTIHATNWKRITLGAVLLACKVWDDQAVWNVDFCTIFPDVTVEDFNKLEKYYITQIMFNVSVPASVYTKYYLDLRSLAEDTNRTFTLKPLTQEQAEKMEAMSMAKEREAKNLPLRKRAKSCELYEPKSAMAILS</sequence>
<dbReference type="InterPro" id="IPR036915">
    <property type="entry name" value="Cyclin-like_sf"/>
</dbReference>
<feature type="region of interest" description="Disordered" evidence="2">
    <location>
        <begin position="1"/>
        <end position="115"/>
    </location>
</feature>
<dbReference type="STRING" id="595528.A0A0D2VJ58"/>
<dbReference type="RefSeq" id="XP_004349916.2">
    <property type="nucleotide sequence ID" value="XM_004349866.2"/>
</dbReference>
<feature type="domain" description="Cyclin-like" evidence="3">
    <location>
        <begin position="251"/>
        <end position="336"/>
    </location>
</feature>
<organism evidence="4 5">
    <name type="scientific">Capsaspora owczarzaki (strain ATCC 30864)</name>
    <dbReference type="NCBI Taxonomy" id="595528"/>
    <lineage>
        <taxon>Eukaryota</taxon>
        <taxon>Filasterea</taxon>
        <taxon>Capsaspora</taxon>
    </lineage>
</organism>
<dbReference type="AlphaFoldDB" id="A0A0D2VJ58"/>
<dbReference type="eggNOG" id="KOG1675">
    <property type="taxonomic scope" value="Eukaryota"/>
</dbReference>
<keyword evidence="5" id="KW-1185">Reference proteome</keyword>
<feature type="compositionally biased region" description="Low complexity" evidence="2">
    <location>
        <begin position="33"/>
        <end position="46"/>
    </location>
</feature>
<dbReference type="SUPFAM" id="SSF47954">
    <property type="entry name" value="Cyclin-like"/>
    <property type="match status" value="1"/>
</dbReference>
<gene>
    <name evidence="4" type="ORF">CAOG_001396</name>
</gene>
<dbReference type="InterPro" id="IPR006671">
    <property type="entry name" value="Cyclin_N"/>
</dbReference>
<dbReference type="PANTHER" id="PTHR14248">
    <property type="entry name" value="CYCLIN Y, ISOFORM A"/>
    <property type="match status" value="1"/>
</dbReference>
<dbReference type="InterPro" id="IPR013763">
    <property type="entry name" value="Cyclin-like_dom"/>
</dbReference>
<evidence type="ECO:0000313" key="4">
    <source>
        <dbReference type="EMBL" id="KJE90012.1"/>
    </source>
</evidence>
<dbReference type="InParanoid" id="A0A0D2VJ58"/>
<proteinExistence type="inferred from homology"/>
<dbReference type="PhylomeDB" id="A0A0D2VJ58"/>
<keyword evidence="1" id="KW-0195">Cyclin</keyword>
<protein>
    <submittedName>
        <fullName evidence="4">Cyclin-box carrying protein isoform</fullName>
    </submittedName>
</protein>
<dbReference type="Pfam" id="PF00134">
    <property type="entry name" value="Cyclin_N"/>
    <property type="match status" value="1"/>
</dbReference>
<evidence type="ECO:0000256" key="1">
    <source>
        <dbReference type="RuleBase" id="RU000383"/>
    </source>
</evidence>
<dbReference type="Proteomes" id="UP000008743">
    <property type="component" value="Unassembled WGS sequence"/>
</dbReference>
<feature type="compositionally biased region" description="Basic and acidic residues" evidence="2">
    <location>
        <begin position="57"/>
        <end position="69"/>
    </location>
</feature>
<dbReference type="OrthoDB" id="10250320at2759"/>
<evidence type="ECO:0000259" key="3">
    <source>
        <dbReference type="SMART" id="SM00385"/>
    </source>
</evidence>
<name>A0A0D2VJ58_CAPO3</name>
<dbReference type="EMBL" id="KE346361">
    <property type="protein sequence ID" value="KJE90012.1"/>
    <property type="molecule type" value="Genomic_DNA"/>
</dbReference>
<dbReference type="Gene3D" id="1.10.472.10">
    <property type="entry name" value="Cyclin-like"/>
    <property type="match status" value="1"/>
</dbReference>
<evidence type="ECO:0000313" key="5">
    <source>
        <dbReference type="Proteomes" id="UP000008743"/>
    </source>
</evidence>
<dbReference type="SMART" id="SM00385">
    <property type="entry name" value="CYCLIN"/>
    <property type="match status" value="1"/>
</dbReference>
<accession>A0A0D2VJ58</accession>
<dbReference type="CDD" id="cd20540">
    <property type="entry name" value="CYCLIN_CCNY_like"/>
    <property type="match status" value="1"/>
</dbReference>
<comment type="similarity">
    <text evidence="1">Belongs to the cyclin family.</text>
</comment>
<feature type="compositionally biased region" description="Polar residues" evidence="2">
    <location>
        <begin position="102"/>
        <end position="113"/>
    </location>
</feature>
<reference evidence="5" key="1">
    <citation type="submission" date="2011-02" db="EMBL/GenBank/DDBJ databases">
        <title>The Genome Sequence of Capsaspora owczarzaki ATCC 30864.</title>
        <authorList>
            <person name="Russ C."/>
            <person name="Cuomo C."/>
            <person name="Burger G."/>
            <person name="Gray M.W."/>
            <person name="Holland P.W.H."/>
            <person name="King N."/>
            <person name="Lang F.B.F."/>
            <person name="Roger A.J."/>
            <person name="Ruiz-Trillo I."/>
            <person name="Young S.K."/>
            <person name="Zeng Q."/>
            <person name="Gargeya S."/>
            <person name="Alvarado L."/>
            <person name="Berlin A."/>
            <person name="Chapman S.B."/>
            <person name="Chen Z."/>
            <person name="Freedman E."/>
            <person name="Gellesch M."/>
            <person name="Goldberg J."/>
            <person name="Griggs A."/>
            <person name="Gujja S."/>
            <person name="Heilman E."/>
            <person name="Heiman D."/>
            <person name="Howarth C."/>
            <person name="Mehta T."/>
            <person name="Neiman D."/>
            <person name="Pearson M."/>
            <person name="Roberts A."/>
            <person name="Saif S."/>
            <person name="Shea T."/>
            <person name="Shenoy N."/>
            <person name="Sisk P."/>
            <person name="Stolte C."/>
            <person name="Sykes S."/>
            <person name="White J."/>
            <person name="Yandava C."/>
            <person name="Haas B."/>
            <person name="Nusbaum C."/>
            <person name="Birren B."/>
        </authorList>
    </citation>
    <scope>NUCLEOTIDE SEQUENCE</scope>
    <source>
        <strain evidence="5">ATCC 30864</strain>
    </source>
</reference>
<evidence type="ECO:0000256" key="2">
    <source>
        <dbReference type="SAM" id="MobiDB-lite"/>
    </source>
</evidence>